<feature type="transmembrane region" description="Helical" evidence="1">
    <location>
        <begin position="449"/>
        <end position="477"/>
    </location>
</feature>
<name>A0A433DF14_9FUNG</name>
<proteinExistence type="predicted"/>
<evidence type="ECO:0000313" key="2">
    <source>
        <dbReference type="EMBL" id="RUP49433.1"/>
    </source>
</evidence>
<evidence type="ECO:0000313" key="3">
    <source>
        <dbReference type="Proteomes" id="UP000268093"/>
    </source>
</evidence>
<reference evidence="2 3" key="1">
    <citation type="journal article" date="2018" name="New Phytol.">
        <title>Phylogenomics of Endogonaceae and evolution of mycorrhizas within Mucoromycota.</title>
        <authorList>
            <person name="Chang Y."/>
            <person name="Desiro A."/>
            <person name="Na H."/>
            <person name="Sandor L."/>
            <person name="Lipzen A."/>
            <person name="Clum A."/>
            <person name="Barry K."/>
            <person name="Grigoriev I.V."/>
            <person name="Martin F.M."/>
            <person name="Stajich J.E."/>
            <person name="Smith M.E."/>
            <person name="Bonito G."/>
            <person name="Spatafora J.W."/>
        </authorList>
    </citation>
    <scope>NUCLEOTIDE SEQUENCE [LARGE SCALE GENOMIC DNA]</scope>
    <source>
        <strain evidence="2 3">GMNB39</strain>
    </source>
</reference>
<accession>A0A433DF14</accession>
<dbReference type="Proteomes" id="UP000268093">
    <property type="component" value="Unassembled WGS sequence"/>
</dbReference>
<feature type="transmembrane region" description="Helical" evidence="1">
    <location>
        <begin position="402"/>
        <end position="428"/>
    </location>
</feature>
<keyword evidence="1" id="KW-0812">Transmembrane</keyword>
<keyword evidence="1" id="KW-1133">Transmembrane helix</keyword>
<dbReference type="EMBL" id="RBNI01002308">
    <property type="protein sequence ID" value="RUP49433.1"/>
    <property type="molecule type" value="Genomic_DNA"/>
</dbReference>
<dbReference type="OrthoDB" id="2389627at2759"/>
<gene>
    <name evidence="2" type="ORF">BC936DRAFT_142538</name>
</gene>
<dbReference type="AlphaFoldDB" id="A0A433DF14"/>
<comment type="caution">
    <text evidence="2">The sequence shown here is derived from an EMBL/GenBank/DDBJ whole genome shotgun (WGS) entry which is preliminary data.</text>
</comment>
<sequence>MTSLSDATIIMTCKCTICVQLLNPNLADLPPHPFECELILALCRLGLATTDHYFTFSSPASDFGMPETDHLYGDEPDVFRATIRGFCHEAGCELLIVESRPATFRFRWNPEDARRITRTILTIAYRWSAKLDNSNVDLVECDRKQRERLASLQGPSLNETVVMQRLMLDQPILLPGFPFLRSVEWDVTPGQMYMGRGDLVLASRTGVFVVVEVKYLDFDTKGQTARLNRSKKRRKVREQAKRYREHFARKYPEAVAVLACICMNRRDGGVEILTLEDGDRAMMEAVRTVEWEMEYMRAAPVPIPTKQLLPTVEIKSQHVRGTSVFGVTHLTVGATHCQPGTPPVPMALTSTVHTETIQEEERQPIQTITTSKDTSAWNKWYKAIAGSHEQPMTKEGISIDSIIVYAGIMWTVLWMHFGLVTMGFLARIHRFIYFIMGATPKPAGGRFEITWVILWWFFGAVTGAMCIVIPMCTYKLIRLMGLKSKLDMLIHMTVNIIVTVN</sequence>
<keyword evidence="3" id="KW-1185">Reference proteome</keyword>
<protein>
    <submittedName>
        <fullName evidence="2">Uncharacterized protein</fullName>
    </submittedName>
</protein>
<evidence type="ECO:0000256" key="1">
    <source>
        <dbReference type="SAM" id="Phobius"/>
    </source>
</evidence>
<organism evidence="2 3">
    <name type="scientific">Jimgerdemannia flammicorona</name>
    <dbReference type="NCBI Taxonomy" id="994334"/>
    <lineage>
        <taxon>Eukaryota</taxon>
        <taxon>Fungi</taxon>
        <taxon>Fungi incertae sedis</taxon>
        <taxon>Mucoromycota</taxon>
        <taxon>Mucoromycotina</taxon>
        <taxon>Endogonomycetes</taxon>
        <taxon>Endogonales</taxon>
        <taxon>Endogonaceae</taxon>
        <taxon>Jimgerdemannia</taxon>
    </lineage>
</organism>
<keyword evidence="1" id="KW-0472">Membrane</keyword>